<organism evidence="10 11">
    <name type="scientific">Arthrobacter humicola</name>
    <dbReference type="NCBI Taxonomy" id="409291"/>
    <lineage>
        <taxon>Bacteria</taxon>
        <taxon>Bacillati</taxon>
        <taxon>Actinomycetota</taxon>
        <taxon>Actinomycetes</taxon>
        <taxon>Micrococcales</taxon>
        <taxon>Micrococcaceae</taxon>
        <taxon>Arthrobacter</taxon>
    </lineage>
</organism>
<evidence type="ECO:0000256" key="7">
    <source>
        <dbReference type="SAM" id="MobiDB-lite"/>
    </source>
</evidence>
<evidence type="ECO:0000256" key="6">
    <source>
        <dbReference type="ARBA" id="ARBA00023157"/>
    </source>
</evidence>
<feature type="compositionally biased region" description="Pro residues" evidence="7">
    <location>
        <begin position="62"/>
        <end position="72"/>
    </location>
</feature>
<evidence type="ECO:0000256" key="5">
    <source>
        <dbReference type="ARBA" id="ARBA00022900"/>
    </source>
</evidence>
<evidence type="ECO:0000313" key="11">
    <source>
        <dbReference type="Proteomes" id="UP001500102"/>
    </source>
</evidence>
<sequence length="188" mass="18565">MRTRSGRPALFLAAALMAAAGLAACTPNSGPAPSPSASTTAGTSSSSPTGSPSPETETTSPAPSPSAAPLPSGPGQGNAELAIMIKPTETAAPTNFTLVCQNGVPAAESQHPNPAAACLAIKNNPSILSPVIDKDRACTQQYGGPQVATVTGVVDGRQVQATFSLKGGCEIAAWNAAKDVLGSSGWPS</sequence>
<comment type="subcellular location">
    <subcellularLocation>
        <location evidence="1">Secreted</location>
    </subcellularLocation>
</comment>
<proteinExistence type="inferred from homology"/>
<gene>
    <name evidence="10" type="ORF">GCM10009825_09730</name>
</gene>
<feature type="chain" id="PRO_5046058533" description="Subtilisin inhibitor domain-containing protein" evidence="8">
    <location>
        <begin position="24"/>
        <end position="188"/>
    </location>
</feature>
<evidence type="ECO:0000256" key="1">
    <source>
        <dbReference type="ARBA" id="ARBA00004613"/>
    </source>
</evidence>
<name>A0ABN2YMI4_9MICC</name>
<keyword evidence="4" id="KW-0646">Protease inhibitor</keyword>
<evidence type="ECO:0000256" key="8">
    <source>
        <dbReference type="SAM" id="SignalP"/>
    </source>
</evidence>
<evidence type="ECO:0000256" key="2">
    <source>
        <dbReference type="ARBA" id="ARBA00010472"/>
    </source>
</evidence>
<dbReference type="Proteomes" id="UP001500102">
    <property type="component" value="Unassembled WGS sequence"/>
</dbReference>
<keyword evidence="8" id="KW-0732">Signal</keyword>
<comment type="caution">
    <text evidence="10">The sequence shown here is derived from an EMBL/GenBank/DDBJ whole genome shotgun (WGS) entry which is preliminary data.</text>
</comment>
<protein>
    <recommendedName>
        <fullName evidence="9">Subtilisin inhibitor domain-containing protein</fullName>
    </recommendedName>
</protein>
<evidence type="ECO:0000313" key="10">
    <source>
        <dbReference type="EMBL" id="GAA2129513.1"/>
    </source>
</evidence>
<dbReference type="PROSITE" id="PS51257">
    <property type="entry name" value="PROKAR_LIPOPROTEIN"/>
    <property type="match status" value="1"/>
</dbReference>
<dbReference type="InterPro" id="IPR023549">
    <property type="entry name" value="Subtilisin_inhibitor"/>
</dbReference>
<evidence type="ECO:0000256" key="3">
    <source>
        <dbReference type="ARBA" id="ARBA00022525"/>
    </source>
</evidence>
<dbReference type="EMBL" id="BAAAQB010000012">
    <property type="protein sequence ID" value="GAA2129513.1"/>
    <property type="molecule type" value="Genomic_DNA"/>
</dbReference>
<accession>A0ABN2YMI4</accession>
<feature type="signal peptide" evidence="8">
    <location>
        <begin position="1"/>
        <end position="23"/>
    </location>
</feature>
<keyword evidence="6" id="KW-1015">Disulfide bond</keyword>
<comment type="similarity">
    <text evidence="2">Belongs to the protease inhibitor I16 (SSI) family.</text>
</comment>
<dbReference type="InterPro" id="IPR036819">
    <property type="entry name" value="Subtilisin_inhibitor-like_sf"/>
</dbReference>
<feature type="domain" description="Subtilisin inhibitor" evidence="9">
    <location>
        <begin position="93"/>
        <end position="160"/>
    </location>
</feature>
<evidence type="ECO:0000256" key="4">
    <source>
        <dbReference type="ARBA" id="ARBA00022690"/>
    </source>
</evidence>
<evidence type="ECO:0000259" key="9">
    <source>
        <dbReference type="Pfam" id="PF00720"/>
    </source>
</evidence>
<keyword evidence="5" id="KW-0722">Serine protease inhibitor</keyword>
<keyword evidence="3" id="KW-0964">Secreted</keyword>
<dbReference type="Gene3D" id="3.30.350.10">
    <property type="entry name" value="Subtilisin inhibitor-like"/>
    <property type="match status" value="1"/>
</dbReference>
<dbReference type="RefSeq" id="WP_344362690.1">
    <property type="nucleotide sequence ID" value="NZ_BAAAQB010000012.1"/>
</dbReference>
<dbReference type="SUPFAM" id="SSF55399">
    <property type="entry name" value="Subtilisin inhibitor"/>
    <property type="match status" value="1"/>
</dbReference>
<feature type="region of interest" description="Disordered" evidence="7">
    <location>
        <begin position="24"/>
        <end position="78"/>
    </location>
</feature>
<dbReference type="Pfam" id="PF00720">
    <property type="entry name" value="SSI"/>
    <property type="match status" value="1"/>
</dbReference>
<reference evidence="10 11" key="1">
    <citation type="journal article" date="2019" name="Int. J. Syst. Evol. Microbiol.">
        <title>The Global Catalogue of Microorganisms (GCM) 10K type strain sequencing project: providing services to taxonomists for standard genome sequencing and annotation.</title>
        <authorList>
            <consortium name="The Broad Institute Genomics Platform"/>
            <consortium name="The Broad Institute Genome Sequencing Center for Infectious Disease"/>
            <person name="Wu L."/>
            <person name="Ma J."/>
        </authorList>
    </citation>
    <scope>NUCLEOTIDE SEQUENCE [LARGE SCALE GENOMIC DNA]</scope>
    <source>
        <strain evidence="10 11">JCM 15921</strain>
    </source>
</reference>
<keyword evidence="11" id="KW-1185">Reference proteome</keyword>
<feature type="compositionally biased region" description="Low complexity" evidence="7">
    <location>
        <begin position="24"/>
        <end position="61"/>
    </location>
</feature>